<name>A0A5B7FHD1_PORTR</name>
<dbReference type="AlphaFoldDB" id="A0A5B7FHD1"/>
<comment type="caution">
    <text evidence="1">The sequence shown here is derived from an EMBL/GenBank/DDBJ whole genome shotgun (WGS) entry which is preliminary data.</text>
</comment>
<gene>
    <name evidence="1" type="ORF">E2C01_040703</name>
</gene>
<keyword evidence="2" id="KW-1185">Reference proteome</keyword>
<sequence length="89" mass="9821">MHPSTEGVNASLEKPYCVYIRATHIHCPKRVPPSHQGGMSHVASGMPCESEHPETYQTFHTKVAWHITCVTCDVPRPSGIGLALEEVEK</sequence>
<evidence type="ECO:0000313" key="2">
    <source>
        <dbReference type="Proteomes" id="UP000324222"/>
    </source>
</evidence>
<protein>
    <submittedName>
        <fullName evidence="1">Uncharacterized protein</fullName>
    </submittedName>
</protein>
<proteinExistence type="predicted"/>
<organism evidence="1 2">
    <name type="scientific">Portunus trituberculatus</name>
    <name type="common">Swimming crab</name>
    <name type="synonym">Neptunus trituberculatus</name>
    <dbReference type="NCBI Taxonomy" id="210409"/>
    <lineage>
        <taxon>Eukaryota</taxon>
        <taxon>Metazoa</taxon>
        <taxon>Ecdysozoa</taxon>
        <taxon>Arthropoda</taxon>
        <taxon>Crustacea</taxon>
        <taxon>Multicrustacea</taxon>
        <taxon>Malacostraca</taxon>
        <taxon>Eumalacostraca</taxon>
        <taxon>Eucarida</taxon>
        <taxon>Decapoda</taxon>
        <taxon>Pleocyemata</taxon>
        <taxon>Brachyura</taxon>
        <taxon>Eubrachyura</taxon>
        <taxon>Portunoidea</taxon>
        <taxon>Portunidae</taxon>
        <taxon>Portuninae</taxon>
        <taxon>Portunus</taxon>
    </lineage>
</organism>
<accession>A0A5B7FHD1</accession>
<dbReference type="Proteomes" id="UP000324222">
    <property type="component" value="Unassembled WGS sequence"/>
</dbReference>
<dbReference type="EMBL" id="VSRR010007472">
    <property type="protein sequence ID" value="MPC46970.1"/>
    <property type="molecule type" value="Genomic_DNA"/>
</dbReference>
<reference evidence="1 2" key="1">
    <citation type="submission" date="2019-05" db="EMBL/GenBank/DDBJ databases">
        <title>Another draft genome of Portunus trituberculatus and its Hox gene families provides insights of decapod evolution.</title>
        <authorList>
            <person name="Jeong J.-H."/>
            <person name="Song I."/>
            <person name="Kim S."/>
            <person name="Choi T."/>
            <person name="Kim D."/>
            <person name="Ryu S."/>
            <person name="Kim W."/>
        </authorList>
    </citation>
    <scope>NUCLEOTIDE SEQUENCE [LARGE SCALE GENOMIC DNA]</scope>
    <source>
        <tissue evidence="1">Muscle</tissue>
    </source>
</reference>
<evidence type="ECO:0000313" key="1">
    <source>
        <dbReference type="EMBL" id="MPC46970.1"/>
    </source>
</evidence>